<evidence type="ECO:0000313" key="2">
    <source>
        <dbReference type="EMBL" id="KAG7055041.1"/>
    </source>
</evidence>
<name>A0A9P7RCZ1_9PEZI</name>
<evidence type="ECO:0000313" key="3">
    <source>
        <dbReference type="Proteomes" id="UP000699042"/>
    </source>
</evidence>
<dbReference type="AlphaFoldDB" id="A0A9P7RCZ1"/>
<keyword evidence="3" id="KW-1185">Reference proteome</keyword>
<feature type="compositionally biased region" description="Basic residues" evidence="1">
    <location>
        <begin position="134"/>
        <end position="147"/>
    </location>
</feature>
<accession>A0A9P7RCZ1</accession>
<evidence type="ECO:0000256" key="1">
    <source>
        <dbReference type="SAM" id="MobiDB-lite"/>
    </source>
</evidence>
<proteinExistence type="predicted"/>
<comment type="caution">
    <text evidence="2">The sequence shown here is derived from an EMBL/GenBank/DDBJ whole genome shotgun (WGS) entry which is preliminary data.</text>
</comment>
<dbReference type="Proteomes" id="UP000699042">
    <property type="component" value="Unassembled WGS sequence"/>
</dbReference>
<sequence length="204" mass="23268">MYSISELSASNRCDLRPIKDWFVPSRSQPSFAPSIRSFAPRGLLWTADGRHHSEDRRTSRITRLIRFASSTSSLISVQDTLYIALSLFSLSRTVLVSGRPLCRDRIVAKTHLQYGELGPNPSIHPYRTRPVSLRPRKTPKNKKRTQLKKTNLASKTSRVSQGPAGSLCQSLPWYEASTIRTTFTHWHPIHHHRPTLKDAQKNNM</sequence>
<reference evidence="2" key="1">
    <citation type="submission" date="2021-05" db="EMBL/GenBank/DDBJ databases">
        <title>Comparative genomics of three Colletotrichum scovillei strains and genetic complementation revealed genes involved fungal growth and virulence on chili pepper.</title>
        <authorList>
            <person name="Hsieh D.-K."/>
            <person name="Chuang S.-C."/>
            <person name="Chen C.-Y."/>
            <person name="Chao Y.-T."/>
            <person name="Lu M.-Y.J."/>
            <person name="Lee M.-H."/>
            <person name="Shih M.-C."/>
        </authorList>
    </citation>
    <scope>NUCLEOTIDE SEQUENCE</scope>
    <source>
        <strain evidence="2">Coll-153</strain>
    </source>
</reference>
<protein>
    <submittedName>
        <fullName evidence="2">Uncharacterized protein</fullName>
    </submittedName>
</protein>
<feature type="compositionally biased region" description="Polar residues" evidence="1">
    <location>
        <begin position="148"/>
        <end position="160"/>
    </location>
</feature>
<feature type="region of interest" description="Disordered" evidence="1">
    <location>
        <begin position="117"/>
        <end position="164"/>
    </location>
</feature>
<dbReference type="EMBL" id="JAESDN010000002">
    <property type="protein sequence ID" value="KAG7055041.1"/>
    <property type="molecule type" value="Genomic_DNA"/>
</dbReference>
<organism evidence="2 3">
    <name type="scientific">Colletotrichum scovillei</name>
    <dbReference type="NCBI Taxonomy" id="1209932"/>
    <lineage>
        <taxon>Eukaryota</taxon>
        <taxon>Fungi</taxon>
        <taxon>Dikarya</taxon>
        <taxon>Ascomycota</taxon>
        <taxon>Pezizomycotina</taxon>
        <taxon>Sordariomycetes</taxon>
        <taxon>Hypocreomycetidae</taxon>
        <taxon>Glomerellales</taxon>
        <taxon>Glomerellaceae</taxon>
        <taxon>Colletotrichum</taxon>
        <taxon>Colletotrichum acutatum species complex</taxon>
    </lineage>
</organism>
<gene>
    <name evidence="2" type="ORF">JMJ77_007510</name>
</gene>